<reference evidence="3" key="1">
    <citation type="submission" date="2018-08" db="EMBL/GenBank/DDBJ databases">
        <title>Thalassotalea euphylliae genome.</title>
        <authorList>
            <person name="Summers S."/>
            <person name="Rice S.A."/>
            <person name="Freckelton M.L."/>
            <person name="Nedved B.T."/>
            <person name="Hadfield M.G."/>
        </authorList>
    </citation>
    <scope>NUCLEOTIDE SEQUENCE [LARGE SCALE GENOMIC DNA]</scope>
    <source>
        <strain evidence="3">H3</strain>
    </source>
</reference>
<dbReference type="AlphaFoldDB" id="A0A3E0U2C4"/>
<keyword evidence="1 2" id="KW-0808">Transferase</keyword>
<name>A0A3E0U2C4_9GAMM</name>
<accession>A0A3E0U2C4</accession>
<evidence type="ECO:0000313" key="3">
    <source>
        <dbReference type="Proteomes" id="UP000256899"/>
    </source>
</evidence>
<organism evidence="2 3">
    <name type="scientific">Thalassotalea euphylliae</name>
    <dbReference type="NCBI Taxonomy" id="1655234"/>
    <lineage>
        <taxon>Bacteria</taxon>
        <taxon>Pseudomonadati</taxon>
        <taxon>Pseudomonadota</taxon>
        <taxon>Gammaproteobacteria</taxon>
        <taxon>Alteromonadales</taxon>
        <taxon>Colwelliaceae</taxon>
        <taxon>Thalassotalea</taxon>
    </lineage>
</organism>
<comment type="caution">
    <text evidence="2">The sequence shown here is derived from an EMBL/GenBank/DDBJ whole genome shotgun (WGS) entry which is preliminary data.</text>
</comment>
<dbReference type="InterPro" id="IPR026634">
    <property type="entry name" value="TPST-like"/>
</dbReference>
<gene>
    <name evidence="2" type="ORF">DXX94_10645</name>
</gene>
<dbReference type="EMBL" id="QUOT01000001">
    <property type="protein sequence ID" value="REL31131.1"/>
    <property type="molecule type" value="Genomic_DNA"/>
</dbReference>
<dbReference type="Gene3D" id="3.40.50.300">
    <property type="entry name" value="P-loop containing nucleotide triphosphate hydrolases"/>
    <property type="match status" value="1"/>
</dbReference>
<dbReference type="SUPFAM" id="SSF52540">
    <property type="entry name" value="P-loop containing nucleoside triphosphate hydrolases"/>
    <property type="match status" value="1"/>
</dbReference>
<evidence type="ECO:0000313" key="2">
    <source>
        <dbReference type="EMBL" id="REL31131.1"/>
    </source>
</evidence>
<evidence type="ECO:0000256" key="1">
    <source>
        <dbReference type="ARBA" id="ARBA00022679"/>
    </source>
</evidence>
<keyword evidence="3" id="KW-1185">Reference proteome</keyword>
<dbReference type="Pfam" id="PF13469">
    <property type="entry name" value="Sulfotransfer_3"/>
    <property type="match status" value="1"/>
</dbReference>
<dbReference type="PANTHER" id="PTHR12788:SF10">
    <property type="entry name" value="PROTEIN-TYROSINE SULFOTRANSFERASE"/>
    <property type="match status" value="1"/>
</dbReference>
<protein>
    <submittedName>
        <fullName evidence="2">Sulfotransferase</fullName>
    </submittedName>
</protein>
<dbReference type="RefSeq" id="WP_116015741.1">
    <property type="nucleotide sequence ID" value="NZ_QUOT01000001.1"/>
</dbReference>
<proteinExistence type="predicted"/>
<dbReference type="GO" id="GO:0008476">
    <property type="term" value="F:protein-tyrosine sulfotransferase activity"/>
    <property type="evidence" value="ECO:0007669"/>
    <property type="project" value="InterPro"/>
</dbReference>
<dbReference type="InterPro" id="IPR027417">
    <property type="entry name" value="P-loop_NTPase"/>
</dbReference>
<dbReference type="Proteomes" id="UP000256899">
    <property type="component" value="Unassembled WGS sequence"/>
</dbReference>
<dbReference type="PANTHER" id="PTHR12788">
    <property type="entry name" value="PROTEIN-TYROSINE SULFOTRANSFERASE 2"/>
    <property type="match status" value="1"/>
</dbReference>
<sequence>MNSAIEHFLLTSKLTQRFYQVPASDLNSNDTSPFFIIGSGRSGNTLLRRLLNNHSQLYIPPETYVLGRIIGHYIRHPSLTWQELVFLTLSNFQFDEEFSTFHLPSLNKLAIELKTLPQDKQSLAMILNSFYKFYQSHHKLQGKRWGDKTPYNTFHLDRIMGVFPTAQFIHIVRNPYDATSSYLKSGIYNKFEDAAERWFQSVELSCQFGRKYPLQYIEINYNVLVTSPELTLRKICEFLQVSFEDNMLKAPPTLLGDVEEHSHHANVMQDINTQHIGKGLKSLSSDQIKYIQSKVNSSKYSSITNFS</sequence>